<comment type="caution">
    <text evidence="1">The sequence shown here is derived from an EMBL/GenBank/DDBJ whole genome shotgun (WGS) entry which is preliminary data.</text>
</comment>
<evidence type="ECO:0000313" key="1">
    <source>
        <dbReference type="EMBL" id="CCO94343.1"/>
    </source>
</evidence>
<proteinExistence type="predicted"/>
<accession>A0A830ZX45</accession>
<dbReference type="Proteomes" id="UP000013111">
    <property type="component" value="Unassembled WGS sequence"/>
</dbReference>
<dbReference type="EMBL" id="CAPB01000024">
    <property type="protein sequence ID" value="CCO94343.1"/>
    <property type="molecule type" value="Genomic_DNA"/>
</dbReference>
<sequence length="39" mass="4417">MAKGYFNLPADTIKQGVELRTERFCRNGVLAHAGQLVRR</sequence>
<reference evidence="1 2" key="2">
    <citation type="submission" date="2013-04" db="EMBL/GenBank/DDBJ databases">
        <title>Comparative genomics of 12 strains of Erwinia amylovora identifies a pan-genome with a large conserved core and provides insights into host specificity.</title>
        <authorList>
            <person name="Mann R.A."/>
            <person name="Smits T.H.M."/>
            <person name="Buehlmann A."/>
            <person name="Blom J."/>
            <person name="Goesmann A."/>
            <person name="Frey J.E."/>
            <person name="Plummer K.M."/>
            <person name="Beer S.V."/>
            <person name="Luck J."/>
            <person name="Duffy B."/>
            <person name="Rodoni B."/>
        </authorList>
    </citation>
    <scope>NUCLEOTIDE SEQUENCE [LARGE SCALE GENOMIC DNA]</scope>
    <source>
        <strain evidence="2">CFBP 1232</strain>
    </source>
</reference>
<gene>
    <name evidence="1" type="ORF">BN437_2425</name>
</gene>
<protein>
    <submittedName>
        <fullName evidence="1">Uncharacterized protein</fullName>
    </submittedName>
</protein>
<name>A0A830ZX45_ERWAM</name>
<evidence type="ECO:0000313" key="2">
    <source>
        <dbReference type="Proteomes" id="UP000013111"/>
    </source>
</evidence>
<reference evidence="1 2" key="1">
    <citation type="submission" date="2012-11" db="EMBL/GenBank/DDBJ databases">
        <authorList>
            <person name="Linke B."/>
        </authorList>
    </citation>
    <scope>NUCLEOTIDE SEQUENCE [LARGE SCALE GENOMIC DNA]</scope>
    <source>
        <strain evidence="2">CFBP 1232</strain>
    </source>
</reference>
<dbReference type="AlphaFoldDB" id="A0A830ZX45"/>
<organism evidence="1 2">
    <name type="scientific">Erwinia amylovora NBRC 12687 = CFBP 1232</name>
    <dbReference type="NCBI Taxonomy" id="1219359"/>
    <lineage>
        <taxon>Bacteria</taxon>
        <taxon>Pseudomonadati</taxon>
        <taxon>Pseudomonadota</taxon>
        <taxon>Gammaproteobacteria</taxon>
        <taxon>Enterobacterales</taxon>
        <taxon>Erwiniaceae</taxon>
        <taxon>Erwinia</taxon>
    </lineage>
</organism>